<evidence type="ECO:0000313" key="1">
    <source>
        <dbReference type="EMBL" id="KAJ9056216.1"/>
    </source>
</evidence>
<reference evidence="1" key="1">
    <citation type="submission" date="2022-04" db="EMBL/GenBank/DDBJ databases">
        <title>Genome of the entomopathogenic fungus Entomophthora muscae.</title>
        <authorList>
            <person name="Elya C."/>
            <person name="Lovett B.R."/>
            <person name="Lee E."/>
            <person name="Macias A.M."/>
            <person name="Hajek A.E."/>
            <person name="De Bivort B.L."/>
            <person name="Kasson M.T."/>
            <person name="De Fine Licht H.H."/>
            <person name="Stajich J.E."/>
        </authorList>
    </citation>
    <scope>NUCLEOTIDE SEQUENCE</scope>
    <source>
        <strain evidence="1">Berkeley</strain>
    </source>
</reference>
<accession>A0ACC2S1N9</accession>
<proteinExistence type="predicted"/>
<keyword evidence="2" id="KW-1185">Reference proteome</keyword>
<comment type="caution">
    <text evidence="1">The sequence shown here is derived from an EMBL/GenBank/DDBJ whole genome shotgun (WGS) entry which is preliminary data.</text>
</comment>
<sequence>MHENNLHINLLTDAILEEIFCNLQPNLPPQDTFEMHQLQRVCTTWRRILLPMAWQCIPTGYLSCHKKICKNNANLVQELNLNVVPLRRLVLSNFKHVQKLVAYVGSKGSNLVFVKRALRRFQYLRWLELDYHNDHPLDGVKSLIHLRHFRFASCTFSEPRLIELISQNLPEKLRSLELRVAGCVTNQTLVAINKSLPLLRHLKFEELDPLQLDGGINIGFPELHSLHLAFKDNQDVTSFNFNSAFLPSLKTLVLNSFNPLCISSMKWPQLKYFESPFALNFYSVTPSFISITTLCLRAVHSPPISPSILSKILERLINLRKLVVWEELKDDSFDIPTSAIQDVTVTLSDSPFSPNFFIWVTRRLPNLKSLYLRSHEDHEAADLENTNEMELPRSFGFGQPRSFKSIPTRGIFKKGPFKRRFLRAISCNTGLTYQQLDQSCFANLLHFSYSKCLKVFPVFLRSRAPKLMLSKREVCHLNF</sequence>
<gene>
    <name evidence="1" type="ORF">DSO57_1035447</name>
</gene>
<dbReference type="EMBL" id="QTSX02005993">
    <property type="protein sequence ID" value="KAJ9056216.1"/>
    <property type="molecule type" value="Genomic_DNA"/>
</dbReference>
<organism evidence="1 2">
    <name type="scientific">Entomophthora muscae</name>
    <dbReference type="NCBI Taxonomy" id="34485"/>
    <lineage>
        <taxon>Eukaryota</taxon>
        <taxon>Fungi</taxon>
        <taxon>Fungi incertae sedis</taxon>
        <taxon>Zoopagomycota</taxon>
        <taxon>Entomophthoromycotina</taxon>
        <taxon>Entomophthoromycetes</taxon>
        <taxon>Entomophthorales</taxon>
        <taxon>Entomophthoraceae</taxon>
        <taxon>Entomophthora</taxon>
    </lineage>
</organism>
<name>A0ACC2S1N9_9FUNG</name>
<evidence type="ECO:0000313" key="2">
    <source>
        <dbReference type="Proteomes" id="UP001165960"/>
    </source>
</evidence>
<dbReference type="Proteomes" id="UP001165960">
    <property type="component" value="Unassembled WGS sequence"/>
</dbReference>
<protein>
    <submittedName>
        <fullName evidence="1">Uncharacterized protein</fullName>
    </submittedName>
</protein>